<dbReference type="AlphaFoldDB" id="A0A9D4LCC5"/>
<evidence type="ECO:0000313" key="1">
    <source>
        <dbReference type="EMBL" id="KAH3855183.1"/>
    </source>
</evidence>
<reference evidence="1" key="2">
    <citation type="submission" date="2020-11" db="EMBL/GenBank/DDBJ databases">
        <authorList>
            <person name="McCartney M.A."/>
            <person name="Auch B."/>
            <person name="Kono T."/>
            <person name="Mallez S."/>
            <person name="Becker A."/>
            <person name="Gohl D.M."/>
            <person name="Silverstein K.A.T."/>
            <person name="Koren S."/>
            <person name="Bechman K.B."/>
            <person name="Herman A."/>
            <person name="Abrahante J.E."/>
            <person name="Garbe J."/>
        </authorList>
    </citation>
    <scope>NUCLEOTIDE SEQUENCE</scope>
    <source>
        <strain evidence="1">Duluth1</strain>
        <tissue evidence="1">Whole animal</tissue>
    </source>
</reference>
<organism evidence="1 2">
    <name type="scientific">Dreissena polymorpha</name>
    <name type="common">Zebra mussel</name>
    <name type="synonym">Mytilus polymorpha</name>
    <dbReference type="NCBI Taxonomy" id="45954"/>
    <lineage>
        <taxon>Eukaryota</taxon>
        <taxon>Metazoa</taxon>
        <taxon>Spiralia</taxon>
        <taxon>Lophotrochozoa</taxon>
        <taxon>Mollusca</taxon>
        <taxon>Bivalvia</taxon>
        <taxon>Autobranchia</taxon>
        <taxon>Heteroconchia</taxon>
        <taxon>Euheterodonta</taxon>
        <taxon>Imparidentia</taxon>
        <taxon>Neoheterodontei</taxon>
        <taxon>Myida</taxon>
        <taxon>Dreissenoidea</taxon>
        <taxon>Dreissenidae</taxon>
        <taxon>Dreissena</taxon>
    </lineage>
</organism>
<reference evidence="1" key="1">
    <citation type="journal article" date="2019" name="bioRxiv">
        <title>The Genome of the Zebra Mussel, Dreissena polymorpha: A Resource for Invasive Species Research.</title>
        <authorList>
            <person name="McCartney M.A."/>
            <person name="Auch B."/>
            <person name="Kono T."/>
            <person name="Mallez S."/>
            <person name="Zhang Y."/>
            <person name="Obille A."/>
            <person name="Becker A."/>
            <person name="Abrahante J.E."/>
            <person name="Garbe J."/>
            <person name="Badalamenti J.P."/>
            <person name="Herman A."/>
            <person name="Mangelson H."/>
            <person name="Liachko I."/>
            <person name="Sullivan S."/>
            <person name="Sone E.D."/>
            <person name="Koren S."/>
            <person name="Silverstein K.A.T."/>
            <person name="Beckman K.B."/>
            <person name="Gohl D.M."/>
        </authorList>
    </citation>
    <scope>NUCLEOTIDE SEQUENCE</scope>
    <source>
        <strain evidence="1">Duluth1</strain>
        <tissue evidence="1">Whole animal</tissue>
    </source>
</reference>
<sequence>MVLIGPGGKYNSIQVYYLKHRLTVTGSGSQVHTFPPGNTHLRATHLLTSAVWVGRGQGHRERSQQASASIRLVTRLHIKQHDPAACACRNLGANTAWGCVTRWSLALQHVLYLFVDVFNKEN</sequence>
<dbReference type="Proteomes" id="UP000828390">
    <property type="component" value="Unassembled WGS sequence"/>
</dbReference>
<dbReference type="EMBL" id="JAIWYP010000003">
    <property type="protein sequence ID" value="KAH3855183.1"/>
    <property type="molecule type" value="Genomic_DNA"/>
</dbReference>
<protein>
    <submittedName>
        <fullName evidence="1">Uncharacterized protein</fullName>
    </submittedName>
</protein>
<gene>
    <name evidence="1" type="ORF">DPMN_097747</name>
</gene>
<evidence type="ECO:0000313" key="2">
    <source>
        <dbReference type="Proteomes" id="UP000828390"/>
    </source>
</evidence>
<accession>A0A9D4LCC5</accession>
<keyword evidence="2" id="KW-1185">Reference proteome</keyword>
<comment type="caution">
    <text evidence="1">The sequence shown here is derived from an EMBL/GenBank/DDBJ whole genome shotgun (WGS) entry which is preliminary data.</text>
</comment>
<name>A0A9D4LCC5_DREPO</name>
<proteinExistence type="predicted"/>